<evidence type="ECO:0000256" key="1">
    <source>
        <dbReference type="SAM" id="MobiDB-lite"/>
    </source>
</evidence>
<feature type="region of interest" description="Disordered" evidence="1">
    <location>
        <begin position="48"/>
        <end position="73"/>
    </location>
</feature>
<comment type="caution">
    <text evidence="2">The sequence shown here is derived from an EMBL/GenBank/DDBJ whole genome shotgun (WGS) entry which is preliminary data.</text>
</comment>
<dbReference type="AlphaFoldDB" id="A0A4T0TDB2"/>
<sequence length="86" mass="10105">MEREKFNNPKISRVFKRPSFLQIHSESIYLITMGQSKFKPRQTMSRINKPAPIKHSGDNNLHPVDHRRSGLSRPKRCSWCIERGSE</sequence>
<dbReference type="EMBL" id="SPRX01000049">
    <property type="protein sequence ID" value="TIC63375.1"/>
    <property type="molecule type" value="Genomic_DNA"/>
</dbReference>
<gene>
    <name evidence="2" type="ORF">E3Q01_03391</name>
</gene>
<organism evidence="2 3">
    <name type="scientific">Wallemia mellicola</name>
    <dbReference type="NCBI Taxonomy" id="1708541"/>
    <lineage>
        <taxon>Eukaryota</taxon>
        <taxon>Fungi</taxon>
        <taxon>Dikarya</taxon>
        <taxon>Basidiomycota</taxon>
        <taxon>Wallemiomycotina</taxon>
        <taxon>Wallemiomycetes</taxon>
        <taxon>Wallemiales</taxon>
        <taxon>Wallemiaceae</taxon>
        <taxon>Wallemia</taxon>
    </lineage>
</organism>
<name>A0A4T0TDB2_9BASI</name>
<accession>A0A4T0TDB2</accession>
<protein>
    <submittedName>
        <fullName evidence="2">Uncharacterized protein</fullName>
    </submittedName>
</protein>
<evidence type="ECO:0000313" key="3">
    <source>
        <dbReference type="Proteomes" id="UP000310708"/>
    </source>
</evidence>
<reference evidence="2 3" key="1">
    <citation type="submission" date="2019-03" db="EMBL/GenBank/DDBJ databases">
        <title>Sequencing 25 genomes of Wallemia mellicola.</title>
        <authorList>
            <person name="Gostincar C."/>
        </authorList>
    </citation>
    <scope>NUCLEOTIDE SEQUENCE [LARGE SCALE GENOMIC DNA]</scope>
    <source>
        <strain evidence="2 3">EXF-757</strain>
    </source>
</reference>
<proteinExistence type="predicted"/>
<evidence type="ECO:0000313" key="2">
    <source>
        <dbReference type="EMBL" id="TIC63375.1"/>
    </source>
</evidence>
<dbReference type="Proteomes" id="UP000310708">
    <property type="component" value="Unassembled WGS sequence"/>
</dbReference>